<evidence type="ECO:0000256" key="1">
    <source>
        <dbReference type="SAM" id="MobiDB-lite"/>
    </source>
</evidence>
<gene>
    <name evidence="2" type="ORF">AWC38_SpisGene17619</name>
</gene>
<keyword evidence="3" id="KW-1185">Reference proteome</keyword>
<accession>A0A2B4RI09</accession>
<evidence type="ECO:0000313" key="2">
    <source>
        <dbReference type="EMBL" id="PFX18024.1"/>
    </source>
</evidence>
<dbReference type="Proteomes" id="UP000225706">
    <property type="component" value="Unassembled WGS sequence"/>
</dbReference>
<dbReference type="EMBL" id="LSMT01000435">
    <property type="protein sequence ID" value="PFX18024.1"/>
    <property type="molecule type" value="Genomic_DNA"/>
</dbReference>
<feature type="compositionally biased region" description="Low complexity" evidence="1">
    <location>
        <begin position="271"/>
        <end position="286"/>
    </location>
</feature>
<proteinExistence type="predicted"/>
<name>A0A2B4RI09_STYPI</name>
<evidence type="ECO:0000313" key="3">
    <source>
        <dbReference type="Proteomes" id="UP000225706"/>
    </source>
</evidence>
<comment type="caution">
    <text evidence="2">The sequence shown here is derived from an EMBL/GenBank/DDBJ whole genome shotgun (WGS) entry which is preliminary data.</text>
</comment>
<dbReference type="STRING" id="50429.A0A2B4RI09"/>
<organism evidence="2 3">
    <name type="scientific">Stylophora pistillata</name>
    <name type="common">Smooth cauliflower coral</name>
    <dbReference type="NCBI Taxonomy" id="50429"/>
    <lineage>
        <taxon>Eukaryota</taxon>
        <taxon>Metazoa</taxon>
        <taxon>Cnidaria</taxon>
        <taxon>Anthozoa</taxon>
        <taxon>Hexacorallia</taxon>
        <taxon>Scleractinia</taxon>
        <taxon>Astrocoeniina</taxon>
        <taxon>Pocilloporidae</taxon>
        <taxon>Stylophora</taxon>
    </lineage>
</organism>
<feature type="region of interest" description="Disordered" evidence="1">
    <location>
        <begin position="237"/>
        <end position="257"/>
    </location>
</feature>
<reference evidence="3" key="1">
    <citation type="journal article" date="2017" name="bioRxiv">
        <title>Comparative analysis of the genomes of Stylophora pistillata and Acropora digitifera provides evidence for extensive differences between species of corals.</title>
        <authorList>
            <person name="Voolstra C.R."/>
            <person name="Li Y."/>
            <person name="Liew Y.J."/>
            <person name="Baumgarten S."/>
            <person name="Zoccola D."/>
            <person name="Flot J.-F."/>
            <person name="Tambutte S."/>
            <person name="Allemand D."/>
            <person name="Aranda M."/>
        </authorList>
    </citation>
    <scope>NUCLEOTIDE SEQUENCE [LARGE SCALE GENOMIC DNA]</scope>
</reference>
<dbReference type="AlphaFoldDB" id="A0A2B4RI09"/>
<protein>
    <submittedName>
        <fullName evidence="2">Uncharacterized protein</fullName>
    </submittedName>
</protein>
<feature type="region of interest" description="Disordered" evidence="1">
    <location>
        <begin position="270"/>
        <end position="293"/>
    </location>
</feature>
<sequence>MTPPPKMIYSVSPRMTNKSLRTKCLAGKDLNNKAIKAQQRHKEKGTCPESLKYRVRAKIRADEDFKKEIKQIRNNAEQETVKAIMCFHEREIGRLKTEIQKRKRAKTAGTLDTKNCSTIESARAAQAESNQDNVTIETVKKIVVNPPEQIAQFGSMMKRLGTMENKEFEKIHRDVLVRVRLEDIHMRIPHTAQEKCCIFQQKAMAIVNPFVCQADPDDSSVSDSSSETYFDALSDVGSPLTSADSVGSRESDSSSEVYFDASSDVGFTITSADSDGSSELNSSSEAPAMLVPQ</sequence>